<dbReference type="InterPro" id="IPR050190">
    <property type="entry name" value="UPF0213_domain"/>
</dbReference>
<evidence type="ECO:0000256" key="1">
    <source>
        <dbReference type="ARBA" id="ARBA00007435"/>
    </source>
</evidence>
<dbReference type="EMBL" id="SODD01000078">
    <property type="protein sequence ID" value="TDW08048.1"/>
    <property type="molecule type" value="Genomic_DNA"/>
</dbReference>
<dbReference type="PANTHER" id="PTHR34477">
    <property type="entry name" value="UPF0213 PROTEIN YHBQ"/>
    <property type="match status" value="1"/>
</dbReference>
<dbReference type="AlphaFoldDB" id="A0A4R7Z9Z9"/>
<dbReference type="Gene3D" id="3.40.1440.10">
    <property type="entry name" value="GIY-YIG endonuclease"/>
    <property type="match status" value="1"/>
</dbReference>
<keyword evidence="3" id="KW-0378">Hydrolase</keyword>
<feature type="domain" description="GIY-YIG" evidence="2">
    <location>
        <begin position="1"/>
        <end position="77"/>
    </location>
</feature>
<evidence type="ECO:0000313" key="4">
    <source>
        <dbReference type="Proteomes" id="UP000294743"/>
    </source>
</evidence>
<dbReference type="SUPFAM" id="SSF82771">
    <property type="entry name" value="GIY-YIG endonuclease"/>
    <property type="match status" value="1"/>
</dbReference>
<dbReference type="Proteomes" id="UP000294743">
    <property type="component" value="Unassembled WGS sequence"/>
</dbReference>
<keyword evidence="3" id="KW-0540">Nuclease</keyword>
<dbReference type="InterPro" id="IPR035901">
    <property type="entry name" value="GIY-YIG_endonuc_sf"/>
</dbReference>
<dbReference type="GO" id="GO:0004519">
    <property type="term" value="F:endonuclease activity"/>
    <property type="evidence" value="ECO:0007669"/>
    <property type="project" value="UniProtKB-KW"/>
</dbReference>
<proteinExistence type="inferred from homology"/>
<dbReference type="InterPro" id="IPR000305">
    <property type="entry name" value="GIY-YIG_endonuc"/>
</dbReference>
<keyword evidence="3" id="KW-0255">Endonuclease</keyword>
<keyword evidence="4" id="KW-1185">Reference proteome</keyword>
<evidence type="ECO:0000259" key="2">
    <source>
        <dbReference type="PROSITE" id="PS50164"/>
    </source>
</evidence>
<dbReference type="PROSITE" id="PS50164">
    <property type="entry name" value="GIY_YIG"/>
    <property type="match status" value="1"/>
</dbReference>
<dbReference type="Pfam" id="PF01541">
    <property type="entry name" value="GIY-YIG"/>
    <property type="match status" value="1"/>
</dbReference>
<reference evidence="3 4" key="1">
    <citation type="submission" date="2019-03" db="EMBL/GenBank/DDBJ databases">
        <title>Genomic Encyclopedia of Type Strains, Phase IV (KMG-IV): sequencing the most valuable type-strain genomes for metagenomic binning, comparative biology and taxonomic classification.</title>
        <authorList>
            <person name="Goeker M."/>
        </authorList>
    </citation>
    <scope>NUCLEOTIDE SEQUENCE [LARGE SCALE GENOMIC DNA]</scope>
    <source>
        <strain evidence="3 4">DSM 28867</strain>
    </source>
</reference>
<sequence length="104" mass="12356">MYYIYMLRCDDDSIYTGITTDIAKRVKEHFYKSDKAAKYTKTRNVVALEALWSCDNRSLASKLEYKIKHLSKQQKEQLILKPISLVDETYKQEKLFCLETYLDN</sequence>
<dbReference type="CDD" id="cd10456">
    <property type="entry name" value="GIY-YIG_UPF0213"/>
    <property type="match status" value="1"/>
</dbReference>
<accession>A0A4R7Z9Z9</accession>
<gene>
    <name evidence="3" type="ORF">EDD63_1782</name>
</gene>
<protein>
    <submittedName>
        <fullName evidence="3">Putative endonuclease</fullName>
    </submittedName>
</protein>
<name>A0A4R7Z9Z9_9FIRM</name>
<dbReference type="OrthoDB" id="9807770at2"/>
<organism evidence="3 4">
    <name type="scientific">Breznakia blatticola</name>
    <dbReference type="NCBI Taxonomy" id="1754012"/>
    <lineage>
        <taxon>Bacteria</taxon>
        <taxon>Bacillati</taxon>
        <taxon>Bacillota</taxon>
        <taxon>Erysipelotrichia</taxon>
        <taxon>Erysipelotrichales</taxon>
        <taxon>Erysipelotrichaceae</taxon>
        <taxon>Breznakia</taxon>
    </lineage>
</organism>
<dbReference type="SMART" id="SM00465">
    <property type="entry name" value="GIYc"/>
    <property type="match status" value="1"/>
</dbReference>
<dbReference type="PANTHER" id="PTHR34477:SF1">
    <property type="entry name" value="UPF0213 PROTEIN YHBQ"/>
    <property type="match status" value="1"/>
</dbReference>
<evidence type="ECO:0000313" key="3">
    <source>
        <dbReference type="EMBL" id="TDW08048.1"/>
    </source>
</evidence>
<comment type="caution">
    <text evidence="3">The sequence shown here is derived from an EMBL/GenBank/DDBJ whole genome shotgun (WGS) entry which is preliminary data.</text>
</comment>
<dbReference type="RefSeq" id="WP_134171424.1">
    <property type="nucleotide sequence ID" value="NZ_SODD01000078.1"/>
</dbReference>
<comment type="similarity">
    <text evidence="1">Belongs to the UPF0213 family.</text>
</comment>